<feature type="domain" description="Enoyl reductase (ER)" evidence="1">
    <location>
        <begin position="44"/>
        <end position="364"/>
    </location>
</feature>
<gene>
    <name evidence="2" type="ORF">Cfor_09985</name>
</gene>
<dbReference type="InterPro" id="IPR013154">
    <property type="entry name" value="ADH-like_N"/>
</dbReference>
<dbReference type="GO" id="GO:0005739">
    <property type="term" value="C:mitochondrion"/>
    <property type="evidence" value="ECO:0007669"/>
    <property type="project" value="TreeGrafter"/>
</dbReference>
<evidence type="ECO:0000313" key="2">
    <source>
        <dbReference type="EMBL" id="GFG33344.1"/>
    </source>
</evidence>
<dbReference type="Gene3D" id="3.90.180.10">
    <property type="entry name" value="Medium-chain alcohol dehydrogenases, catalytic domain"/>
    <property type="match status" value="1"/>
</dbReference>
<dbReference type="Pfam" id="PF08240">
    <property type="entry name" value="ADH_N"/>
    <property type="match status" value="1"/>
</dbReference>
<dbReference type="InterPro" id="IPR036291">
    <property type="entry name" value="NAD(P)-bd_dom_sf"/>
</dbReference>
<accession>A0A6L2PLX4</accession>
<evidence type="ECO:0000259" key="1">
    <source>
        <dbReference type="SMART" id="SM00829"/>
    </source>
</evidence>
<dbReference type="InterPro" id="IPR013149">
    <property type="entry name" value="ADH-like_C"/>
</dbReference>
<name>A0A6L2PLX4_COPFO</name>
<dbReference type="InterPro" id="IPR020843">
    <property type="entry name" value="ER"/>
</dbReference>
<reference evidence="3" key="1">
    <citation type="submission" date="2020-01" db="EMBL/GenBank/DDBJ databases">
        <title>Draft genome sequence of the Termite Coptotermes fromosanus.</title>
        <authorList>
            <person name="Itakura S."/>
            <person name="Yosikawa Y."/>
            <person name="Umezawa K."/>
        </authorList>
    </citation>
    <scope>NUCLEOTIDE SEQUENCE [LARGE SCALE GENOMIC DNA]</scope>
</reference>
<dbReference type="PANTHER" id="PTHR43677:SF4">
    <property type="entry name" value="QUINONE OXIDOREDUCTASE-LIKE PROTEIN 2"/>
    <property type="match status" value="1"/>
</dbReference>
<dbReference type="Gene3D" id="3.40.50.720">
    <property type="entry name" value="NAD(P)-binding Rossmann-like Domain"/>
    <property type="match status" value="1"/>
</dbReference>
<comment type="caution">
    <text evidence="2">The sequence shown here is derived from an EMBL/GenBank/DDBJ whole genome shotgun (WGS) entry which is preliminary data.</text>
</comment>
<dbReference type="SMART" id="SM00829">
    <property type="entry name" value="PKS_ER"/>
    <property type="match status" value="1"/>
</dbReference>
<dbReference type="InterPro" id="IPR011032">
    <property type="entry name" value="GroES-like_sf"/>
</dbReference>
<dbReference type="OrthoDB" id="3509362at2759"/>
<proteinExistence type="predicted"/>
<dbReference type="AlphaFoldDB" id="A0A6L2PLX4"/>
<dbReference type="SUPFAM" id="SSF51735">
    <property type="entry name" value="NAD(P)-binding Rossmann-fold domains"/>
    <property type="match status" value="1"/>
</dbReference>
<protein>
    <recommendedName>
        <fullName evidence="1">Enoyl reductase (ER) domain-containing protein</fullName>
    </recommendedName>
</protein>
<dbReference type="InterPro" id="IPR051397">
    <property type="entry name" value="Zn-ADH-like_protein"/>
</dbReference>
<dbReference type="SUPFAM" id="SSF50129">
    <property type="entry name" value="GroES-like"/>
    <property type="match status" value="1"/>
</dbReference>
<organism evidence="2 3">
    <name type="scientific">Coptotermes formosanus</name>
    <name type="common">Formosan subterranean termite</name>
    <dbReference type="NCBI Taxonomy" id="36987"/>
    <lineage>
        <taxon>Eukaryota</taxon>
        <taxon>Metazoa</taxon>
        <taxon>Ecdysozoa</taxon>
        <taxon>Arthropoda</taxon>
        <taxon>Hexapoda</taxon>
        <taxon>Insecta</taxon>
        <taxon>Pterygota</taxon>
        <taxon>Neoptera</taxon>
        <taxon>Polyneoptera</taxon>
        <taxon>Dictyoptera</taxon>
        <taxon>Blattodea</taxon>
        <taxon>Blattoidea</taxon>
        <taxon>Termitoidae</taxon>
        <taxon>Rhinotermitidae</taxon>
        <taxon>Coptotermes</taxon>
    </lineage>
</organism>
<dbReference type="Pfam" id="PF00107">
    <property type="entry name" value="ADH_zinc_N"/>
    <property type="match status" value="1"/>
</dbReference>
<evidence type="ECO:0000313" key="3">
    <source>
        <dbReference type="Proteomes" id="UP000502823"/>
    </source>
</evidence>
<keyword evidence="3" id="KW-1185">Reference proteome</keyword>
<dbReference type="InParanoid" id="A0A6L2PLX4"/>
<sequence>MAVAVGRSVLSALLFNVRRCKQAEGHCVVTSKVGHRFKSVYKAAVLQELKKPLIIDEQKRKKLQKDEVRIKVKCCSVNASDIMICHGLYEIAPKLPFIPGYEVSGEILELGSKAAEGLKVGDKIVGLNKDLFSGFSEECVLQSSDVWQLPSAVSFDTAVALADSYSTALIGLVRRGKLKNTDQVLITAAAGGLGLAAVDIAANVYRAKVIAVCDTEDKAALLRERGAWAALTSVPKEIEKKCAEVTSGEGVRIVFESVGNEMFHSVLKCVAPEGVVIVAGTASRLVPTIKTSDLLPVSFSLIGVSLRNYRKSIPEVYRQIVQDAIDMADQKLVSPVIAKKFSLEKVNEAVQFVLDKKSTGKVIIVMKDDD</sequence>
<dbReference type="EMBL" id="BLKM01008356">
    <property type="protein sequence ID" value="GFG33344.1"/>
    <property type="molecule type" value="Genomic_DNA"/>
</dbReference>
<dbReference type="PANTHER" id="PTHR43677">
    <property type="entry name" value="SHORT-CHAIN DEHYDROGENASE/REDUCTASE"/>
    <property type="match status" value="1"/>
</dbReference>
<dbReference type="Proteomes" id="UP000502823">
    <property type="component" value="Unassembled WGS sequence"/>
</dbReference>
<dbReference type="GO" id="GO:0016491">
    <property type="term" value="F:oxidoreductase activity"/>
    <property type="evidence" value="ECO:0007669"/>
    <property type="project" value="InterPro"/>
</dbReference>